<dbReference type="RefSeq" id="XP_007775160.1">
    <property type="nucleotide sequence ID" value="XM_007776970.1"/>
</dbReference>
<feature type="transmembrane region" description="Helical" evidence="2">
    <location>
        <begin position="436"/>
        <end position="459"/>
    </location>
</feature>
<feature type="transmembrane region" description="Helical" evidence="2">
    <location>
        <begin position="553"/>
        <end position="572"/>
    </location>
</feature>
<feature type="transmembrane region" description="Helical" evidence="2">
    <location>
        <begin position="466"/>
        <end position="487"/>
    </location>
</feature>
<protein>
    <submittedName>
        <fullName evidence="3">Uncharacterized protein</fullName>
    </submittedName>
</protein>
<feature type="transmembrane region" description="Helical" evidence="2">
    <location>
        <begin position="507"/>
        <end position="528"/>
    </location>
</feature>
<feature type="compositionally biased region" description="Basic and acidic residues" evidence="1">
    <location>
        <begin position="170"/>
        <end position="180"/>
    </location>
</feature>
<dbReference type="GeneID" id="19202346"/>
<evidence type="ECO:0000256" key="2">
    <source>
        <dbReference type="SAM" id="Phobius"/>
    </source>
</evidence>
<evidence type="ECO:0000313" key="4">
    <source>
        <dbReference type="Proteomes" id="UP000053558"/>
    </source>
</evidence>
<dbReference type="AlphaFoldDB" id="R7SED5"/>
<dbReference type="EMBL" id="JH711591">
    <property type="protein sequence ID" value="EIW74543.1"/>
    <property type="molecule type" value="Genomic_DNA"/>
</dbReference>
<dbReference type="Proteomes" id="UP000053558">
    <property type="component" value="Unassembled WGS sequence"/>
</dbReference>
<keyword evidence="4" id="KW-1185">Reference proteome</keyword>
<keyword evidence="2" id="KW-0472">Membrane</keyword>
<evidence type="ECO:0000256" key="1">
    <source>
        <dbReference type="SAM" id="MobiDB-lite"/>
    </source>
</evidence>
<name>R7SED5_CONPW</name>
<feature type="transmembrane region" description="Helical" evidence="2">
    <location>
        <begin position="371"/>
        <end position="391"/>
    </location>
</feature>
<evidence type="ECO:0000313" key="3">
    <source>
        <dbReference type="EMBL" id="EIW74543.1"/>
    </source>
</evidence>
<feature type="transmembrane region" description="Helical" evidence="2">
    <location>
        <begin position="403"/>
        <end position="424"/>
    </location>
</feature>
<sequence>MNRPAVIFNKHKADGFFAGVNAKDVTLTQSAPHTFSRYTSGRETKPPLTPQHGTQARVQGRTSLSQNFNLFLERARWSGSKRKEADTSGYNCNVVLRDRSGRTTRWFRPMEICTSGGTDNMGHQEIPGKIPSVAKYTTNKCRRILGVVFPAYGSPRNVAAQEDVGRKRRDRDGCKDKDVSDTESDSTNSGENSTSSTSTPPEGYSHDGYDTHYQAASSEASLHQANGLICCCLWPSLSRHQHRKFHPDRGHQTESAPKHTQVLAPSSGGTQPSLGRTQARSISDSGQVHTTPTQLKIESASVPSGRTYPPSAQDWRVDQTSESHQVLRLGVRSVGVQTTEMARVILMASRLIKTSGVTSFIPSLIVGPIEAGALGNGFLTGAFCVQAYIYFTRFSADKRSFKAMALILLLLQLAHFASGCFLSWNMTVSAVEDPLSLLWDVTVPISVVTLLTMLLAFVVQLSEKAWIPAIIGMFLICLRQIPAYVLFDTSTVEDVLAYRDRQTLLVLAFTSALISDAWMTFIVVYYLWRKQKDMNSERERLVHLLDFSARSSYNIWLSIYILFGSVYANVMMSTMNGRWILRHHSEVIIYQNNRNVSRQKMGYNQRRGSQGIAANIPVENAPESA</sequence>
<keyword evidence="2" id="KW-1133">Transmembrane helix</keyword>
<accession>R7SED5</accession>
<keyword evidence="2" id="KW-0812">Transmembrane</keyword>
<proteinExistence type="predicted"/>
<dbReference type="OrthoDB" id="2535105at2759"/>
<organism evidence="3 4">
    <name type="scientific">Coniophora puteana (strain RWD-64-598)</name>
    <name type="common">Brown rot fungus</name>
    <dbReference type="NCBI Taxonomy" id="741705"/>
    <lineage>
        <taxon>Eukaryota</taxon>
        <taxon>Fungi</taxon>
        <taxon>Dikarya</taxon>
        <taxon>Basidiomycota</taxon>
        <taxon>Agaricomycotina</taxon>
        <taxon>Agaricomycetes</taxon>
        <taxon>Agaricomycetidae</taxon>
        <taxon>Boletales</taxon>
        <taxon>Coniophorineae</taxon>
        <taxon>Coniophoraceae</taxon>
        <taxon>Coniophora</taxon>
    </lineage>
</organism>
<feature type="region of interest" description="Disordered" evidence="1">
    <location>
        <begin position="158"/>
        <end position="210"/>
    </location>
</feature>
<feature type="region of interest" description="Disordered" evidence="1">
    <location>
        <begin position="243"/>
        <end position="315"/>
    </location>
</feature>
<feature type="compositionally biased region" description="Low complexity" evidence="1">
    <location>
        <begin position="185"/>
        <end position="203"/>
    </location>
</feature>
<reference evidence="4" key="1">
    <citation type="journal article" date="2012" name="Science">
        <title>The Paleozoic origin of enzymatic lignin decomposition reconstructed from 31 fungal genomes.</title>
        <authorList>
            <person name="Floudas D."/>
            <person name="Binder M."/>
            <person name="Riley R."/>
            <person name="Barry K."/>
            <person name="Blanchette R.A."/>
            <person name="Henrissat B."/>
            <person name="Martinez A.T."/>
            <person name="Otillar R."/>
            <person name="Spatafora J.W."/>
            <person name="Yadav J.S."/>
            <person name="Aerts A."/>
            <person name="Benoit I."/>
            <person name="Boyd A."/>
            <person name="Carlson A."/>
            <person name="Copeland A."/>
            <person name="Coutinho P.M."/>
            <person name="de Vries R.P."/>
            <person name="Ferreira P."/>
            <person name="Findley K."/>
            <person name="Foster B."/>
            <person name="Gaskell J."/>
            <person name="Glotzer D."/>
            <person name="Gorecki P."/>
            <person name="Heitman J."/>
            <person name="Hesse C."/>
            <person name="Hori C."/>
            <person name="Igarashi K."/>
            <person name="Jurgens J.A."/>
            <person name="Kallen N."/>
            <person name="Kersten P."/>
            <person name="Kohler A."/>
            <person name="Kuees U."/>
            <person name="Kumar T.K.A."/>
            <person name="Kuo A."/>
            <person name="LaButti K."/>
            <person name="Larrondo L.F."/>
            <person name="Lindquist E."/>
            <person name="Ling A."/>
            <person name="Lombard V."/>
            <person name="Lucas S."/>
            <person name="Lundell T."/>
            <person name="Martin R."/>
            <person name="McLaughlin D.J."/>
            <person name="Morgenstern I."/>
            <person name="Morin E."/>
            <person name="Murat C."/>
            <person name="Nagy L.G."/>
            <person name="Nolan M."/>
            <person name="Ohm R.A."/>
            <person name="Patyshakuliyeva A."/>
            <person name="Rokas A."/>
            <person name="Ruiz-Duenas F.J."/>
            <person name="Sabat G."/>
            <person name="Salamov A."/>
            <person name="Samejima M."/>
            <person name="Schmutz J."/>
            <person name="Slot J.C."/>
            <person name="St John F."/>
            <person name="Stenlid J."/>
            <person name="Sun H."/>
            <person name="Sun S."/>
            <person name="Syed K."/>
            <person name="Tsang A."/>
            <person name="Wiebenga A."/>
            <person name="Young D."/>
            <person name="Pisabarro A."/>
            <person name="Eastwood D.C."/>
            <person name="Martin F."/>
            <person name="Cullen D."/>
            <person name="Grigoriev I.V."/>
            <person name="Hibbett D.S."/>
        </authorList>
    </citation>
    <scope>NUCLEOTIDE SEQUENCE [LARGE SCALE GENOMIC DNA]</scope>
    <source>
        <strain evidence="4">RWD-64-598 SS2</strain>
    </source>
</reference>
<dbReference type="KEGG" id="cput:CONPUDRAFT_147589"/>
<feature type="compositionally biased region" description="Polar residues" evidence="1">
    <location>
        <begin position="263"/>
        <end position="304"/>
    </location>
</feature>
<gene>
    <name evidence="3" type="ORF">CONPUDRAFT_147589</name>
</gene>